<feature type="transmembrane region" description="Helical" evidence="1">
    <location>
        <begin position="6"/>
        <end position="26"/>
    </location>
</feature>
<keyword evidence="1" id="KW-0812">Transmembrane</keyword>
<evidence type="ECO:0000313" key="2">
    <source>
        <dbReference type="EMBL" id="QJA92944.1"/>
    </source>
</evidence>
<evidence type="ECO:0000256" key="1">
    <source>
        <dbReference type="SAM" id="Phobius"/>
    </source>
</evidence>
<organism evidence="2">
    <name type="scientific">viral metagenome</name>
    <dbReference type="NCBI Taxonomy" id="1070528"/>
    <lineage>
        <taxon>unclassified sequences</taxon>
        <taxon>metagenomes</taxon>
        <taxon>organismal metagenomes</taxon>
    </lineage>
</organism>
<feature type="transmembrane region" description="Helical" evidence="1">
    <location>
        <begin position="47"/>
        <end position="75"/>
    </location>
</feature>
<name>A0A6M3LHV6_9ZZZZ</name>
<keyword evidence="1" id="KW-1133">Transmembrane helix</keyword>
<sequence length="102" mass="11615">MPAYIGIIWIVVWLLTFFILIFIFACRPYDKYNPSKIRLPGHAPEETMCLVMLCALVSTVWIILIPTLLLCLPIYGTIKLGNHLSKNGQNIVKQIITKTLNN</sequence>
<protein>
    <submittedName>
        <fullName evidence="2">Uncharacterized protein</fullName>
    </submittedName>
</protein>
<accession>A0A6M3LHV6</accession>
<dbReference type="AlphaFoldDB" id="A0A6M3LHV6"/>
<dbReference type="EMBL" id="MT143109">
    <property type="protein sequence ID" value="QJA92944.1"/>
    <property type="molecule type" value="Genomic_DNA"/>
</dbReference>
<proteinExistence type="predicted"/>
<reference evidence="2" key="1">
    <citation type="submission" date="2020-03" db="EMBL/GenBank/DDBJ databases">
        <title>The deep terrestrial virosphere.</title>
        <authorList>
            <person name="Holmfeldt K."/>
            <person name="Nilsson E."/>
            <person name="Simone D."/>
            <person name="Lopez-Fernandez M."/>
            <person name="Wu X."/>
            <person name="de Brujin I."/>
            <person name="Lundin D."/>
            <person name="Andersson A."/>
            <person name="Bertilsson S."/>
            <person name="Dopson M."/>
        </authorList>
    </citation>
    <scope>NUCLEOTIDE SEQUENCE</scope>
    <source>
        <strain evidence="2">MM415B04403</strain>
    </source>
</reference>
<gene>
    <name evidence="2" type="ORF">MM415B04403_0006</name>
</gene>
<keyword evidence="1" id="KW-0472">Membrane</keyword>